<evidence type="ECO:0000313" key="2">
    <source>
        <dbReference type="Proteomes" id="UP000270626"/>
    </source>
</evidence>
<sequence>MKIEETAVNLAATHAASSSQSVSITAEYSFGQLFESLATAPAEASTNLQQRVQKLLESLLKTILAAIDGRQCQEPLAADAASLPVASAASGGERGIAWRRVVSERISESESTEVCARGSVRTCDGRSIDFDFSLTMQREYSRERVSEESGSIRLRDPLVLSFAGNYCELVGERFDFDLDADGSCESLPGLAGGSAFLVFDRNGNGRADDGSELFGARSGDGFADLARLDDDGNGWIDEADAAYARLALWSGDSYRPLAAAGVGALYTLTVDAPFALKTADNELLGQIRSAGVYLMESGQAGLLQQVDLAVSGRPAGQQEPGEGQGLRT</sequence>
<dbReference type="PANTHER" id="PTHR39431">
    <property type="entry name" value="FRPA/C-RELATED PROTEIN"/>
    <property type="match status" value="1"/>
</dbReference>
<accession>A0A495VTV6</accession>
<dbReference type="Proteomes" id="UP000270626">
    <property type="component" value="Unassembled WGS sequence"/>
</dbReference>
<gene>
    <name evidence="1" type="ORF">DFR40_2320</name>
</gene>
<dbReference type="OrthoDB" id="9773411at2"/>
<dbReference type="AlphaFoldDB" id="A0A495VTV6"/>
<reference evidence="1 2" key="1">
    <citation type="submission" date="2018-10" db="EMBL/GenBank/DDBJ databases">
        <title>Genomic Encyclopedia of Type Strains, Phase IV (KMG-IV): sequencing the most valuable type-strain genomes for metagenomic binning, comparative biology and taxonomic classification.</title>
        <authorList>
            <person name="Goeker M."/>
        </authorList>
    </citation>
    <scope>NUCLEOTIDE SEQUENCE [LARGE SCALE GENOMIC DNA]</scope>
    <source>
        <strain evidence="1 2">DSM 23841</strain>
    </source>
</reference>
<organism evidence="1 2">
    <name type="scientific">Azonexus fungiphilus</name>
    <dbReference type="NCBI Taxonomy" id="146940"/>
    <lineage>
        <taxon>Bacteria</taxon>
        <taxon>Pseudomonadati</taxon>
        <taxon>Pseudomonadota</taxon>
        <taxon>Betaproteobacteria</taxon>
        <taxon>Rhodocyclales</taxon>
        <taxon>Azonexaceae</taxon>
        <taxon>Azonexus</taxon>
    </lineage>
</organism>
<dbReference type="EMBL" id="RBXP01000016">
    <property type="protein sequence ID" value="RKT51108.1"/>
    <property type="molecule type" value="Genomic_DNA"/>
</dbReference>
<dbReference type="RefSeq" id="WP_121458640.1">
    <property type="nucleotide sequence ID" value="NZ_RBXP01000016.1"/>
</dbReference>
<comment type="caution">
    <text evidence="1">The sequence shown here is derived from an EMBL/GenBank/DDBJ whole genome shotgun (WGS) entry which is preliminary data.</text>
</comment>
<evidence type="ECO:0008006" key="3">
    <source>
        <dbReference type="Google" id="ProtNLM"/>
    </source>
</evidence>
<dbReference type="PANTHER" id="PTHR39431:SF1">
    <property type="entry name" value="FRPA_C-RELATED PROTEIN"/>
    <property type="match status" value="1"/>
</dbReference>
<keyword evidence="2" id="KW-1185">Reference proteome</keyword>
<protein>
    <recommendedName>
        <fullName evidence="3">VCBS repeat-containing protein</fullName>
    </recommendedName>
</protein>
<proteinExistence type="predicted"/>
<name>A0A495VTV6_9RHOO</name>
<evidence type="ECO:0000313" key="1">
    <source>
        <dbReference type="EMBL" id="RKT51108.1"/>
    </source>
</evidence>